<dbReference type="Proteomes" id="UP000182894">
    <property type="component" value="Unassembled WGS sequence"/>
</dbReference>
<dbReference type="PROSITE" id="PS51471">
    <property type="entry name" value="FE2OG_OXY"/>
    <property type="match status" value="1"/>
</dbReference>
<dbReference type="GO" id="GO:0016491">
    <property type="term" value="F:oxidoreductase activity"/>
    <property type="evidence" value="ECO:0007669"/>
    <property type="project" value="UniProtKB-KW"/>
</dbReference>
<evidence type="ECO:0000256" key="1">
    <source>
        <dbReference type="RuleBase" id="RU003682"/>
    </source>
</evidence>
<dbReference type="GO" id="GO:0046872">
    <property type="term" value="F:metal ion binding"/>
    <property type="evidence" value="ECO:0007669"/>
    <property type="project" value="UniProtKB-KW"/>
</dbReference>
<name>A0A1G7RYF8_9PSED</name>
<dbReference type="AlphaFoldDB" id="A0A1G7RYF8"/>
<dbReference type="Pfam" id="PF23169">
    <property type="entry name" value="HalD"/>
    <property type="match status" value="1"/>
</dbReference>
<feature type="domain" description="Fe2OG dioxygenase" evidence="2">
    <location>
        <begin position="136"/>
        <end position="243"/>
    </location>
</feature>
<dbReference type="SUPFAM" id="SSF51197">
    <property type="entry name" value="Clavaminate synthase-like"/>
    <property type="match status" value="1"/>
</dbReference>
<evidence type="ECO:0000313" key="4">
    <source>
        <dbReference type="Proteomes" id="UP000182894"/>
    </source>
</evidence>
<proteinExistence type="inferred from homology"/>
<accession>A0A1G7RYF8</accession>
<keyword evidence="4" id="KW-1185">Reference proteome</keyword>
<organism evidence="3 4">
    <name type="scientific">Pseudomonas abietaniphila</name>
    <dbReference type="NCBI Taxonomy" id="89065"/>
    <lineage>
        <taxon>Bacteria</taxon>
        <taxon>Pseudomonadati</taxon>
        <taxon>Pseudomonadota</taxon>
        <taxon>Gammaproteobacteria</taxon>
        <taxon>Pseudomonadales</taxon>
        <taxon>Pseudomonadaceae</taxon>
        <taxon>Pseudomonas</taxon>
    </lineage>
</organism>
<keyword evidence="1" id="KW-0560">Oxidoreductase</keyword>
<dbReference type="RefSeq" id="WP_074749606.1">
    <property type="nucleotide sequence ID" value="NZ_FNCO01000001.1"/>
</dbReference>
<reference evidence="4" key="1">
    <citation type="submission" date="2016-10" db="EMBL/GenBank/DDBJ databases">
        <authorList>
            <person name="Varghese N."/>
            <person name="Submissions S."/>
        </authorList>
    </citation>
    <scope>NUCLEOTIDE SEQUENCE [LARGE SCALE GENOMIC DNA]</scope>
    <source>
        <strain evidence="4">ATCC 700689</strain>
    </source>
</reference>
<protein>
    <submittedName>
        <fullName evidence="3">2OG-Fe(II) oxygenase superfamily protein</fullName>
    </submittedName>
</protein>
<keyword evidence="1" id="KW-0479">Metal-binding</keyword>
<dbReference type="OrthoDB" id="9798229at2"/>
<dbReference type="STRING" id="89065.SAMN05216605_101274"/>
<keyword evidence="1" id="KW-0408">Iron</keyword>
<dbReference type="Gene3D" id="2.60.120.620">
    <property type="entry name" value="q2cbj1_9rhob like domain"/>
    <property type="match status" value="1"/>
</dbReference>
<sequence length="271" mass="30584">MNTVINLQRYPLDRPGSEEWIALVHHARAALARDGMFSLEGFIQDDNVRAAAQQIQPTMDAESHTHKRSHNIYFKPEIPQLAADHPALKKVETVSHTLCADQLKNSLVTDVYEYPPLVAFLSAVMDKPALYVMADPLARVNVMSYREGETLNWHFDRSEFTTTLMLQSPEAGGEFEYRTDLRTADDPNYDGVADLLNGRDPDVKTLRLRAGTLNVFRGKNTAHRVTPVRGHRERMVAVFSYYEKPGVMFTPEEQTGFYGRASHSTTEDTAA</sequence>
<evidence type="ECO:0000313" key="3">
    <source>
        <dbReference type="EMBL" id="SDG14840.1"/>
    </source>
</evidence>
<evidence type="ECO:0000259" key="2">
    <source>
        <dbReference type="PROSITE" id="PS51471"/>
    </source>
</evidence>
<dbReference type="EMBL" id="FNCO01000001">
    <property type="protein sequence ID" value="SDG14840.1"/>
    <property type="molecule type" value="Genomic_DNA"/>
</dbReference>
<dbReference type="InterPro" id="IPR056470">
    <property type="entry name" value="BesD/HalB-like"/>
</dbReference>
<comment type="similarity">
    <text evidence="1">Belongs to the iron/ascorbate-dependent oxidoreductase family.</text>
</comment>
<gene>
    <name evidence="3" type="ORF">SAMN05216605_101274</name>
</gene>
<dbReference type="InterPro" id="IPR005123">
    <property type="entry name" value="Oxoglu/Fe-dep_dioxygenase_dom"/>
</dbReference>